<evidence type="ECO:0000313" key="17">
    <source>
        <dbReference type="Proteomes" id="UP000032360"/>
    </source>
</evidence>
<dbReference type="PANTHER" id="PTHR22749">
    <property type="entry name" value="RIBOFLAVIN KINASE/FMN ADENYLYLTRANSFERASE"/>
    <property type="match status" value="1"/>
</dbReference>
<name>A0A0D8HPE4_9ACTN</name>
<dbReference type="Pfam" id="PF06574">
    <property type="entry name" value="FAD_syn"/>
    <property type="match status" value="1"/>
</dbReference>
<evidence type="ECO:0000256" key="7">
    <source>
        <dbReference type="ARBA" id="ARBA00022741"/>
    </source>
</evidence>
<comment type="pathway">
    <text evidence="2 14">Cofactor biosynthesis; FMN biosynthesis; FMN from riboflavin (ATP route): step 1/1.</text>
</comment>
<organism evidence="16 17">
    <name type="scientific">Acidithrix ferrooxidans</name>
    <dbReference type="NCBI Taxonomy" id="1280514"/>
    <lineage>
        <taxon>Bacteria</taxon>
        <taxon>Bacillati</taxon>
        <taxon>Actinomycetota</taxon>
        <taxon>Acidimicrobiia</taxon>
        <taxon>Acidimicrobiales</taxon>
        <taxon>Acidimicrobiaceae</taxon>
        <taxon>Acidithrix</taxon>
    </lineage>
</organism>
<dbReference type="STRING" id="1280514.AXFE_00230"/>
<dbReference type="SUPFAM" id="SSF52374">
    <property type="entry name" value="Nucleotidylyl transferase"/>
    <property type="match status" value="1"/>
</dbReference>
<dbReference type="InterPro" id="IPR015864">
    <property type="entry name" value="FAD_synthase"/>
</dbReference>
<dbReference type="Proteomes" id="UP000032360">
    <property type="component" value="Unassembled WGS sequence"/>
</dbReference>
<accession>A0A0D8HPE4</accession>
<evidence type="ECO:0000256" key="5">
    <source>
        <dbReference type="ARBA" id="ARBA00022679"/>
    </source>
</evidence>
<dbReference type="EC" id="2.7.7.2" evidence="14"/>
<dbReference type="InterPro" id="IPR023468">
    <property type="entry name" value="Riboflavin_kinase"/>
</dbReference>
<dbReference type="GO" id="GO:0005524">
    <property type="term" value="F:ATP binding"/>
    <property type="evidence" value="ECO:0007669"/>
    <property type="project" value="UniProtKB-UniRule"/>
</dbReference>
<dbReference type="UniPathway" id="UPA00277">
    <property type="reaction ID" value="UER00407"/>
</dbReference>
<dbReference type="PIRSF" id="PIRSF004491">
    <property type="entry name" value="FAD_Synth"/>
    <property type="match status" value="1"/>
</dbReference>
<gene>
    <name evidence="16" type="primary">ribF</name>
    <name evidence="16" type="ORF">AXFE_00230</name>
</gene>
<keyword evidence="5 14" id="KW-0808">Transferase</keyword>
<dbReference type="GO" id="GO:0008531">
    <property type="term" value="F:riboflavin kinase activity"/>
    <property type="evidence" value="ECO:0007669"/>
    <property type="project" value="UniProtKB-UniRule"/>
</dbReference>
<comment type="caution">
    <text evidence="16">The sequence shown here is derived from an EMBL/GenBank/DDBJ whole genome shotgun (WGS) entry which is preliminary data.</text>
</comment>
<dbReference type="RefSeq" id="WP_052603867.1">
    <property type="nucleotide sequence ID" value="NZ_JXYS01000001.1"/>
</dbReference>
<evidence type="ECO:0000256" key="12">
    <source>
        <dbReference type="ARBA" id="ARBA00047880"/>
    </source>
</evidence>
<evidence type="ECO:0000256" key="11">
    <source>
        <dbReference type="ARBA" id="ARBA00023268"/>
    </source>
</evidence>
<dbReference type="Pfam" id="PF01687">
    <property type="entry name" value="Flavokinase"/>
    <property type="match status" value="1"/>
</dbReference>
<keyword evidence="8 14" id="KW-0418">Kinase</keyword>
<evidence type="ECO:0000313" key="16">
    <source>
        <dbReference type="EMBL" id="KJF18986.1"/>
    </source>
</evidence>
<dbReference type="FunFam" id="3.40.50.620:FF:000021">
    <property type="entry name" value="Riboflavin biosynthesis protein"/>
    <property type="match status" value="1"/>
</dbReference>
<sequence length="326" mass="35531">MKLLTPATQTPLAASVVTIGTFDGVHLGHRNLLEHAKRRGDALGIPSVAITFNPHPATIVRGGTAPALINSFEERLALFEELGVDYCYLVEFDLARSQELASDFVKGTLVGDLGAKVVIVGPDFRFGSKRAGNVDLLQEMAGDCGFVVESDLLVKLVGEIAASVGKVLPELQDEGEVVVSSTLIRRLISLGSVELAHRLLGRDFYIVGLVTSGDGRGGSELGYPTANVSYQDNRVLPVDGVYAGWVQYQQSRYMAAVSVGTRPTYYPKEGNRLIEAFLLDFDGDLYGREIQVGFTHFLRPQKTFSNSKELVDQIELDVEDVKVKQR</sequence>
<dbReference type="EMBL" id="JXYS01000001">
    <property type="protein sequence ID" value="KJF18986.1"/>
    <property type="molecule type" value="Genomic_DNA"/>
</dbReference>
<evidence type="ECO:0000256" key="9">
    <source>
        <dbReference type="ARBA" id="ARBA00022827"/>
    </source>
</evidence>
<reference evidence="16 17" key="1">
    <citation type="submission" date="2015-01" db="EMBL/GenBank/DDBJ databases">
        <title>Draft genome of the acidophilic iron oxidizer Acidithrix ferrooxidans strain Py-F3.</title>
        <authorList>
            <person name="Poehlein A."/>
            <person name="Eisen S."/>
            <person name="Schloemann M."/>
            <person name="Johnson B.D."/>
            <person name="Daniel R."/>
            <person name="Muehling M."/>
        </authorList>
    </citation>
    <scope>NUCLEOTIDE SEQUENCE [LARGE SCALE GENOMIC DNA]</scope>
    <source>
        <strain evidence="16 17">Py-F3</strain>
    </source>
</reference>
<dbReference type="AlphaFoldDB" id="A0A0D8HPE4"/>
<keyword evidence="4 14" id="KW-0288">FMN</keyword>
<dbReference type="EC" id="2.7.1.26" evidence="14"/>
<dbReference type="InterPro" id="IPR004821">
    <property type="entry name" value="Cyt_trans-like"/>
</dbReference>
<evidence type="ECO:0000256" key="13">
    <source>
        <dbReference type="ARBA" id="ARBA00049494"/>
    </source>
</evidence>
<dbReference type="Gene3D" id="2.40.30.30">
    <property type="entry name" value="Riboflavin kinase-like"/>
    <property type="match status" value="1"/>
</dbReference>
<keyword evidence="9 14" id="KW-0274">FAD</keyword>
<dbReference type="InterPro" id="IPR014729">
    <property type="entry name" value="Rossmann-like_a/b/a_fold"/>
</dbReference>
<keyword evidence="17" id="KW-1185">Reference proteome</keyword>
<evidence type="ECO:0000256" key="8">
    <source>
        <dbReference type="ARBA" id="ARBA00022777"/>
    </source>
</evidence>
<dbReference type="PANTHER" id="PTHR22749:SF6">
    <property type="entry name" value="RIBOFLAVIN KINASE"/>
    <property type="match status" value="1"/>
</dbReference>
<evidence type="ECO:0000256" key="4">
    <source>
        <dbReference type="ARBA" id="ARBA00022643"/>
    </source>
</evidence>
<comment type="similarity">
    <text evidence="14">Belongs to the ribF family.</text>
</comment>
<protein>
    <recommendedName>
        <fullName evidence="14">Riboflavin biosynthesis protein</fullName>
    </recommendedName>
    <domain>
        <recommendedName>
            <fullName evidence="14">Riboflavin kinase</fullName>
            <ecNumber evidence="14">2.7.1.26</ecNumber>
        </recommendedName>
        <alternativeName>
            <fullName evidence="14">Flavokinase</fullName>
        </alternativeName>
    </domain>
    <domain>
        <recommendedName>
            <fullName evidence="14">FMN adenylyltransferase</fullName>
            <ecNumber evidence="14">2.7.7.2</ecNumber>
        </recommendedName>
        <alternativeName>
            <fullName evidence="14">FAD pyrophosphorylase</fullName>
        </alternativeName>
        <alternativeName>
            <fullName evidence="14">FAD synthase</fullName>
        </alternativeName>
    </domain>
</protein>
<evidence type="ECO:0000256" key="2">
    <source>
        <dbReference type="ARBA" id="ARBA00005201"/>
    </source>
</evidence>
<comment type="pathway">
    <text evidence="1 14">Cofactor biosynthesis; FAD biosynthesis; FAD from FMN: step 1/1.</text>
</comment>
<dbReference type="NCBIfam" id="NF004160">
    <property type="entry name" value="PRK05627.1-3"/>
    <property type="match status" value="1"/>
</dbReference>
<evidence type="ECO:0000256" key="1">
    <source>
        <dbReference type="ARBA" id="ARBA00004726"/>
    </source>
</evidence>
<dbReference type="SMART" id="SM00904">
    <property type="entry name" value="Flavokinase"/>
    <property type="match status" value="1"/>
</dbReference>
<evidence type="ECO:0000256" key="10">
    <source>
        <dbReference type="ARBA" id="ARBA00022840"/>
    </source>
</evidence>
<keyword evidence="7 14" id="KW-0547">Nucleotide-binding</keyword>
<dbReference type="SUPFAM" id="SSF82114">
    <property type="entry name" value="Riboflavin kinase-like"/>
    <property type="match status" value="1"/>
</dbReference>
<proteinExistence type="inferred from homology"/>
<dbReference type="GO" id="GO:0006747">
    <property type="term" value="P:FAD biosynthetic process"/>
    <property type="evidence" value="ECO:0007669"/>
    <property type="project" value="UniProtKB-UniRule"/>
</dbReference>
<keyword evidence="11" id="KW-0511">Multifunctional enzyme</keyword>
<dbReference type="InterPro" id="IPR002606">
    <property type="entry name" value="Riboflavin_kinase_bac"/>
</dbReference>
<evidence type="ECO:0000256" key="6">
    <source>
        <dbReference type="ARBA" id="ARBA00022695"/>
    </source>
</evidence>
<dbReference type="InterPro" id="IPR015865">
    <property type="entry name" value="Riboflavin_kinase_bac/euk"/>
</dbReference>
<dbReference type="GO" id="GO:0009398">
    <property type="term" value="P:FMN biosynthetic process"/>
    <property type="evidence" value="ECO:0007669"/>
    <property type="project" value="UniProtKB-UniRule"/>
</dbReference>
<dbReference type="InterPro" id="IPR023465">
    <property type="entry name" value="Riboflavin_kinase_dom_sf"/>
</dbReference>
<keyword evidence="3 14" id="KW-0285">Flavoprotein</keyword>
<dbReference type="NCBIfam" id="TIGR00125">
    <property type="entry name" value="cyt_tran_rel"/>
    <property type="match status" value="1"/>
</dbReference>
<feature type="domain" description="Riboflavin kinase" evidence="15">
    <location>
        <begin position="199"/>
        <end position="326"/>
    </location>
</feature>
<dbReference type="OrthoDB" id="9803667at2"/>
<comment type="catalytic activity">
    <reaction evidence="13 14">
        <text>FMN + ATP + H(+) = FAD + diphosphate</text>
        <dbReference type="Rhea" id="RHEA:17237"/>
        <dbReference type="ChEBI" id="CHEBI:15378"/>
        <dbReference type="ChEBI" id="CHEBI:30616"/>
        <dbReference type="ChEBI" id="CHEBI:33019"/>
        <dbReference type="ChEBI" id="CHEBI:57692"/>
        <dbReference type="ChEBI" id="CHEBI:58210"/>
        <dbReference type="EC" id="2.7.7.2"/>
    </reaction>
</comment>
<comment type="catalytic activity">
    <reaction evidence="12 14">
        <text>riboflavin + ATP = FMN + ADP + H(+)</text>
        <dbReference type="Rhea" id="RHEA:14357"/>
        <dbReference type="ChEBI" id="CHEBI:15378"/>
        <dbReference type="ChEBI" id="CHEBI:30616"/>
        <dbReference type="ChEBI" id="CHEBI:57986"/>
        <dbReference type="ChEBI" id="CHEBI:58210"/>
        <dbReference type="ChEBI" id="CHEBI:456216"/>
        <dbReference type="EC" id="2.7.1.26"/>
    </reaction>
</comment>
<keyword evidence="6 14" id="KW-0548">Nucleotidyltransferase</keyword>
<dbReference type="CDD" id="cd02064">
    <property type="entry name" value="FAD_synthetase_N"/>
    <property type="match status" value="1"/>
</dbReference>
<dbReference type="PATRIC" id="fig|1280514.3.peg.32"/>
<dbReference type="UniPathway" id="UPA00276">
    <property type="reaction ID" value="UER00406"/>
</dbReference>
<evidence type="ECO:0000256" key="3">
    <source>
        <dbReference type="ARBA" id="ARBA00022630"/>
    </source>
</evidence>
<dbReference type="NCBIfam" id="TIGR00083">
    <property type="entry name" value="ribF"/>
    <property type="match status" value="1"/>
</dbReference>
<evidence type="ECO:0000259" key="15">
    <source>
        <dbReference type="SMART" id="SM00904"/>
    </source>
</evidence>
<dbReference type="Gene3D" id="3.40.50.620">
    <property type="entry name" value="HUPs"/>
    <property type="match status" value="1"/>
</dbReference>
<evidence type="ECO:0000256" key="14">
    <source>
        <dbReference type="PIRNR" id="PIRNR004491"/>
    </source>
</evidence>
<keyword evidence="10 14" id="KW-0067">ATP-binding</keyword>
<dbReference type="GO" id="GO:0003919">
    <property type="term" value="F:FMN adenylyltransferase activity"/>
    <property type="evidence" value="ECO:0007669"/>
    <property type="project" value="UniProtKB-UniRule"/>
</dbReference>
<dbReference type="GO" id="GO:0009231">
    <property type="term" value="P:riboflavin biosynthetic process"/>
    <property type="evidence" value="ECO:0007669"/>
    <property type="project" value="InterPro"/>
</dbReference>